<accession>A0AAV7WEN7</accession>
<feature type="region of interest" description="Disordered" evidence="2">
    <location>
        <begin position="55"/>
        <end position="76"/>
    </location>
</feature>
<evidence type="ECO:0000313" key="4">
    <source>
        <dbReference type="Proteomes" id="UP001066276"/>
    </source>
</evidence>
<feature type="compositionally biased region" description="Acidic residues" evidence="2">
    <location>
        <begin position="57"/>
        <end position="71"/>
    </location>
</feature>
<reference evidence="3" key="1">
    <citation type="journal article" date="2022" name="bioRxiv">
        <title>Sequencing and chromosome-scale assembly of the giantPleurodeles waltlgenome.</title>
        <authorList>
            <person name="Brown T."/>
            <person name="Elewa A."/>
            <person name="Iarovenko S."/>
            <person name="Subramanian E."/>
            <person name="Araus A.J."/>
            <person name="Petzold A."/>
            <person name="Susuki M."/>
            <person name="Suzuki K.-i.T."/>
            <person name="Hayashi T."/>
            <person name="Toyoda A."/>
            <person name="Oliveira C."/>
            <person name="Osipova E."/>
            <person name="Leigh N.D."/>
            <person name="Simon A."/>
            <person name="Yun M.H."/>
        </authorList>
    </citation>
    <scope>NUCLEOTIDE SEQUENCE</scope>
    <source>
        <strain evidence="3">20211129_DDA</strain>
        <tissue evidence="3">Liver</tissue>
    </source>
</reference>
<organism evidence="3 4">
    <name type="scientific">Pleurodeles waltl</name>
    <name type="common">Iberian ribbed newt</name>
    <dbReference type="NCBI Taxonomy" id="8319"/>
    <lineage>
        <taxon>Eukaryota</taxon>
        <taxon>Metazoa</taxon>
        <taxon>Chordata</taxon>
        <taxon>Craniata</taxon>
        <taxon>Vertebrata</taxon>
        <taxon>Euteleostomi</taxon>
        <taxon>Amphibia</taxon>
        <taxon>Batrachia</taxon>
        <taxon>Caudata</taxon>
        <taxon>Salamandroidea</taxon>
        <taxon>Salamandridae</taxon>
        <taxon>Pleurodelinae</taxon>
        <taxon>Pleurodeles</taxon>
    </lineage>
</organism>
<dbReference type="PANTHER" id="PTHR46888:SF1">
    <property type="entry name" value="RIBONUCLEASE H"/>
    <property type="match status" value="1"/>
</dbReference>
<keyword evidence="4" id="KW-1185">Reference proteome</keyword>
<dbReference type="EMBL" id="JANPWB010000002">
    <property type="protein sequence ID" value="KAJ1211052.1"/>
    <property type="molecule type" value="Genomic_DNA"/>
</dbReference>
<feature type="coiled-coil region" evidence="1">
    <location>
        <begin position="113"/>
        <end position="148"/>
    </location>
</feature>
<name>A0AAV7WEN7_PLEWA</name>
<gene>
    <name evidence="3" type="ORF">NDU88_006414</name>
</gene>
<evidence type="ECO:0008006" key="5">
    <source>
        <dbReference type="Google" id="ProtNLM"/>
    </source>
</evidence>
<protein>
    <recommendedName>
        <fullName evidence="5">SAP domain-containing protein</fullName>
    </recommendedName>
</protein>
<proteinExistence type="predicted"/>
<dbReference type="PANTHER" id="PTHR46888">
    <property type="entry name" value="ZINC KNUCKLE DOMAINCONTAINING PROTEIN-RELATED"/>
    <property type="match status" value="1"/>
</dbReference>
<evidence type="ECO:0000313" key="3">
    <source>
        <dbReference type="EMBL" id="KAJ1211052.1"/>
    </source>
</evidence>
<comment type="caution">
    <text evidence="3">The sequence shown here is derived from an EMBL/GenBank/DDBJ whole genome shotgun (WGS) entry which is preliminary data.</text>
</comment>
<sequence length="326" mass="36280">MSLAWSQAGDEDFDLAMLETCTVKQLKGFCKDMGVPTHGASRKEEIQIALKAWAEAQSEEEVEEEGPEDGPSEGFLPSVEDVTTVIVPSVKPGSSVSDSGLTAVESSEREFRLQLAKLNMEAEERKAQRATEERRAEAAAERALAEKKLLLAHELSLKELDIKARQSESSSDGFSIHAGPVGEKTVHIPKSVVPSYVVGDDIEMWLAAYEVALRAHGISEEQWGAALWFYVPAVGRDTFLTLDPHDQNVYAPMKAALLAKFEKYHQRFRDSTKLSTQTWVGCFDFSNKALNGWVRGSKLNDYKELYDLILREHMLKICFRVAPALS</sequence>
<evidence type="ECO:0000256" key="2">
    <source>
        <dbReference type="SAM" id="MobiDB-lite"/>
    </source>
</evidence>
<keyword evidence="1" id="KW-0175">Coiled coil</keyword>
<evidence type="ECO:0000256" key="1">
    <source>
        <dbReference type="SAM" id="Coils"/>
    </source>
</evidence>
<dbReference type="AlphaFoldDB" id="A0AAV7WEN7"/>
<dbReference type="Proteomes" id="UP001066276">
    <property type="component" value="Chromosome 1_2"/>
</dbReference>